<proteinExistence type="predicted"/>
<feature type="transmembrane region" description="Helical" evidence="1">
    <location>
        <begin position="83"/>
        <end position="107"/>
    </location>
</feature>
<feature type="transmembrane region" description="Helical" evidence="1">
    <location>
        <begin position="380"/>
        <end position="397"/>
    </location>
</feature>
<accession>A0A450TK76</accession>
<reference evidence="2" key="1">
    <citation type="submission" date="2019-02" db="EMBL/GenBank/DDBJ databases">
        <authorList>
            <person name="Gruber-Vodicka R. H."/>
            <person name="Seah K. B. B."/>
        </authorList>
    </citation>
    <scope>NUCLEOTIDE SEQUENCE</scope>
    <source>
        <strain evidence="2">BECK_BZ131</strain>
    </source>
</reference>
<gene>
    <name evidence="2" type="ORF">BECKFW1821C_GA0114237_10137</name>
</gene>
<keyword evidence="1" id="KW-1133">Transmembrane helix</keyword>
<feature type="transmembrane region" description="Helical" evidence="1">
    <location>
        <begin position="178"/>
        <end position="205"/>
    </location>
</feature>
<feature type="transmembrane region" description="Helical" evidence="1">
    <location>
        <begin position="212"/>
        <end position="231"/>
    </location>
</feature>
<feature type="transmembrane region" description="Helical" evidence="1">
    <location>
        <begin position="274"/>
        <end position="294"/>
    </location>
</feature>
<feature type="transmembrane region" description="Helical" evidence="1">
    <location>
        <begin position="306"/>
        <end position="331"/>
    </location>
</feature>
<feature type="transmembrane region" description="Helical" evidence="1">
    <location>
        <begin position="351"/>
        <end position="373"/>
    </location>
</feature>
<dbReference type="AlphaFoldDB" id="A0A450TK76"/>
<feature type="transmembrane region" description="Helical" evidence="1">
    <location>
        <begin position="119"/>
        <end position="138"/>
    </location>
</feature>
<evidence type="ECO:0000256" key="1">
    <source>
        <dbReference type="SAM" id="Phobius"/>
    </source>
</evidence>
<feature type="transmembrane region" description="Helical" evidence="1">
    <location>
        <begin position="150"/>
        <end position="166"/>
    </location>
</feature>
<dbReference type="EMBL" id="CAADFE010000013">
    <property type="protein sequence ID" value="VFJ67845.1"/>
    <property type="molecule type" value="Genomic_DNA"/>
</dbReference>
<keyword evidence="1" id="KW-0812">Transmembrane</keyword>
<protein>
    <submittedName>
        <fullName evidence="2">Uncharacterized protein</fullName>
    </submittedName>
</protein>
<keyword evidence="1" id="KW-0472">Membrane</keyword>
<organism evidence="2">
    <name type="scientific">Candidatus Kentrum sp. FW</name>
    <dbReference type="NCBI Taxonomy" id="2126338"/>
    <lineage>
        <taxon>Bacteria</taxon>
        <taxon>Pseudomonadati</taxon>
        <taxon>Pseudomonadota</taxon>
        <taxon>Gammaproteobacteria</taxon>
        <taxon>Candidatus Kentrum</taxon>
    </lineage>
</organism>
<sequence length="576" mass="64064">MKNTNVIDGSLKLPAGFLAIAMLGLAIAGAVLNYSPAPHWDMWDTIVWSVFRIQEGDYSFLWAQHNEHRIFLGRIIFWIDYKIFGGLNIFLVILNYLLIGIASYIFWLHARRICIEQSINIEKAYGLILFIIACLFLWTQEENLISGSQSLFFLVHLLPLVALYWLSKSSESSSWLDFSVACIFAALSVGTLANGTLVFPLMFIYSLVMRQGLIKSTLLLIFSIAVMSLYFHDYRTPGHHPSLSDTIINDPVGMVHYTAHYLGSPFYYLFGRGVYAEAAATLLGGIFIAVSVLISYRQIFTDRKSAVVLALVFFVAYIGGTAFGTSGGRLGFEGDGLSGALGLEQAFSSRYTTPAIMGWVALMLTIFGSFADLIGKAKNLLVFLFSSISVLMLGYQFNALENRDHVISKRELTMLALELGIKDSNFIESTFWSYDFLLKIVAGAKTHGISVFGTYPYLNLKQKLGSYYEFTGTSVCLGNLEGVEPIEGVTDYARVSGWLFDSKTESSPKLIKFIDQRGIIVGFALTGTPREDLKRIMHRKAGLSGFRGYVQRSVAAPPLKAIGDNQNCLLDFSRLR</sequence>
<name>A0A450TK76_9GAMM</name>
<feature type="transmembrane region" description="Helical" evidence="1">
    <location>
        <begin position="15"/>
        <end position="34"/>
    </location>
</feature>
<evidence type="ECO:0000313" key="2">
    <source>
        <dbReference type="EMBL" id="VFJ67845.1"/>
    </source>
</evidence>